<evidence type="ECO:0000313" key="2">
    <source>
        <dbReference type="Proteomes" id="UP001057280"/>
    </source>
</evidence>
<proteinExistence type="predicted"/>
<dbReference type="NCBIfam" id="NF040910">
    <property type="entry name" value="CD1375_fam"/>
    <property type="match status" value="1"/>
</dbReference>
<dbReference type="RefSeq" id="WP_253210180.1">
    <property type="nucleotide sequence ID" value="NZ_JACACB010000023.1"/>
</dbReference>
<organism evidence="1 2">
    <name type="scientific">Tetragenococcus halophilus</name>
    <name type="common">Pediococcus halophilus</name>
    <dbReference type="NCBI Taxonomy" id="51669"/>
    <lineage>
        <taxon>Bacteria</taxon>
        <taxon>Bacillati</taxon>
        <taxon>Bacillota</taxon>
        <taxon>Bacilli</taxon>
        <taxon>Lactobacillales</taxon>
        <taxon>Enterococcaceae</taxon>
        <taxon>Tetragenococcus</taxon>
    </lineage>
</organism>
<accession>A0AB35HQC8</accession>
<reference evidence="1" key="1">
    <citation type="submission" date="2020-06" db="EMBL/GenBank/DDBJ databases">
        <authorList>
            <person name="Link T."/>
            <person name="Ehrmann M."/>
        </authorList>
    </citation>
    <scope>NUCLEOTIDE SEQUENCE</scope>
    <source>
        <strain evidence="1">TMW 2.2257</strain>
    </source>
</reference>
<protein>
    <submittedName>
        <fullName evidence="1">Uncharacterized protein</fullName>
    </submittedName>
</protein>
<gene>
    <name evidence="1" type="ORF">HXW75_08235</name>
</gene>
<evidence type="ECO:0000313" key="1">
    <source>
        <dbReference type="EMBL" id="MCO8298459.1"/>
    </source>
</evidence>
<name>A0AB35HQC8_TETHA</name>
<dbReference type="EMBL" id="JACACB010000023">
    <property type="protein sequence ID" value="MCO8298459.1"/>
    <property type="molecule type" value="Genomic_DNA"/>
</dbReference>
<dbReference type="InterPro" id="IPR047907">
    <property type="entry name" value="CD1375-like"/>
</dbReference>
<comment type="caution">
    <text evidence="1">The sequence shown here is derived from an EMBL/GenBank/DDBJ whole genome shotgun (WGS) entry which is preliminary data.</text>
</comment>
<dbReference type="AlphaFoldDB" id="A0AB35HQC8"/>
<reference evidence="1" key="2">
    <citation type="journal article" date="2021" name="BMC Microbiol.">
        <title>The diversity among the species Tetragenococcus halophilus including new isolates from a lupine seed fermentation.</title>
        <authorList>
            <person name="Link T."/>
            <person name="Vogel R.F."/>
            <person name="Ehrmann M.A."/>
        </authorList>
    </citation>
    <scope>NUCLEOTIDE SEQUENCE</scope>
    <source>
        <strain evidence="1">TMW 2.2257</strain>
    </source>
</reference>
<dbReference type="Proteomes" id="UP001057280">
    <property type="component" value="Unassembled WGS sequence"/>
</dbReference>
<sequence>MSDSLKGAWTRLYHSLIVNKRRVMSEVPQEYQEGVQALLDKDKEKEEQEDS</sequence>